<reference evidence="1 2" key="1">
    <citation type="submission" date="2017-09" db="EMBL/GenBank/DDBJ databases">
        <title>Comparative genomics of rhizobia isolated from Phaseolus vulgaris in China.</title>
        <authorList>
            <person name="Tong W."/>
        </authorList>
    </citation>
    <scope>NUCLEOTIDE SEQUENCE [LARGE SCALE GENOMIC DNA]</scope>
    <source>
        <strain evidence="1 2">L101</strain>
    </source>
</reference>
<sequence length="71" mass="7987">MPIRLSISAKTEQNINVSRRRGKSAESFIYSMRLLSQILFVAEDDEVISAPADCPCFWLASIEKDVILPES</sequence>
<gene>
    <name evidence="1" type="ORF">CPT34_24745</name>
</gene>
<proteinExistence type="predicted"/>
<evidence type="ECO:0000313" key="1">
    <source>
        <dbReference type="EMBL" id="PCK78485.1"/>
    </source>
</evidence>
<keyword evidence="2" id="KW-1185">Reference proteome</keyword>
<dbReference type="EMBL" id="NXDM01000027">
    <property type="protein sequence ID" value="PCK78485.1"/>
    <property type="molecule type" value="Genomic_DNA"/>
</dbReference>
<dbReference type="AlphaFoldDB" id="A0A2A5KN94"/>
<evidence type="ECO:0000313" key="2">
    <source>
        <dbReference type="Proteomes" id="UP000218807"/>
    </source>
</evidence>
<organism evidence="1 2">
    <name type="scientific">Rhizobium sophoriradicis</name>
    <dbReference type="NCBI Taxonomy" id="1535245"/>
    <lineage>
        <taxon>Bacteria</taxon>
        <taxon>Pseudomonadati</taxon>
        <taxon>Pseudomonadota</taxon>
        <taxon>Alphaproteobacteria</taxon>
        <taxon>Hyphomicrobiales</taxon>
        <taxon>Rhizobiaceae</taxon>
        <taxon>Rhizobium/Agrobacterium group</taxon>
        <taxon>Rhizobium</taxon>
    </lineage>
</organism>
<comment type="caution">
    <text evidence="1">The sequence shown here is derived from an EMBL/GenBank/DDBJ whole genome shotgun (WGS) entry which is preliminary data.</text>
</comment>
<dbReference type="Proteomes" id="UP000218807">
    <property type="component" value="Unassembled WGS sequence"/>
</dbReference>
<accession>A0A2A5KN94</accession>
<protein>
    <submittedName>
        <fullName evidence="1">Uncharacterized protein</fullName>
    </submittedName>
</protein>
<name>A0A2A5KN94_9HYPH</name>